<dbReference type="STRING" id="1122125.GCA_000423185_01500"/>
<dbReference type="InterPro" id="IPR037185">
    <property type="entry name" value="EmrE-like"/>
</dbReference>
<keyword evidence="1" id="KW-0812">Transmembrane</keyword>
<dbReference type="SUPFAM" id="SSF103481">
    <property type="entry name" value="Multidrug resistance efflux transporter EmrE"/>
    <property type="match status" value="2"/>
</dbReference>
<name>A0A211ZIP7_9PROT</name>
<dbReference type="PANTHER" id="PTHR22911:SF79">
    <property type="entry name" value="MOBA-LIKE NTP TRANSFERASE DOMAIN-CONTAINING PROTEIN"/>
    <property type="match status" value="1"/>
</dbReference>
<dbReference type="PANTHER" id="PTHR22911">
    <property type="entry name" value="ACYL-MALONYL CONDENSING ENZYME-RELATED"/>
    <property type="match status" value="1"/>
</dbReference>
<evidence type="ECO:0000313" key="4">
    <source>
        <dbReference type="Proteomes" id="UP000196655"/>
    </source>
</evidence>
<keyword evidence="4" id="KW-1185">Reference proteome</keyword>
<dbReference type="RefSeq" id="WP_088153065.1">
    <property type="nucleotide sequence ID" value="NZ_NHON01000044.1"/>
</dbReference>
<organism evidence="3 4">
    <name type="scientific">Inquilinus limosus</name>
    <dbReference type="NCBI Taxonomy" id="171674"/>
    <lineage>
        <taxon>Bacteria</taxon>
        <taxon>Pseudomonadati</taxon>
        <taxon>Pseudomonadota</taxon>
        <taxon>Alphaproteobacteria</taxon>
        <taxon>Rhodospirillales</taxon>
        <taxon>Rhodospirillaceae</taxon>
        <taxon>Inquilinus</taxon>
    </lineage>
</organism>
<feature type="transmembrane region" description="Helical" evidence="1">
    <location>
        <begin position="145"/>
        <end position="165"/>
    </location>
</feature>
<dbReference type="AlphaFoldDB" id="A0A211ZIP7"/>
<evidence type="ECO:0000256" key="1">
    <source>
        <dbReference type="SAM" id="Phobius"/>
    </source>
</evidence>
<dbReference type="EMBL" id="NHON01000044">
    <property type="protein sequence ID" value="OWJ65064.1"/>
    <property type="molecule type" value="Genomic_DNA"/>
</dbReference>
<sequence>MRWNALGRLYAGVGLSGIGPILVRTSPVDPAATAFWRLTLSCIPAAIVAWRSPGMPARDIGLALLAGVMLAADLVLWNASIVRTSVLEATLLVMIYPLLVALLPALWRWCRPDGRVVGGGLVAFLGIAILAGARGAAGGDLLGNGMALLAALFYAVCFLISAALCRRRDAATVTFWTLVGAALGALPVALLQDRILPAAPSGWLNLAAQALIAFASQLLVARALRTLDAGFSAVAGYGQPVVATLLAWPILGQVPQAAALVGSVFIIAGIALAGRGEADRARPARPRTAEPAPGR</sequence>
<evidence type="ECO:0000259" key="2">
    <source>
        <dbReference type="Pfam" id="PF00892"/>
    </source>
</evidence>
<reference evidence="4" key="1">
    <citation type="submission" date="2017-05" db="EMBL/GenBank/DDBJ databases">
        <authorList>
            <person name="Macchi M."/>
            <person name="Festa S."/>
            <person name="Coppotelli B.M."/>
            <person name="Morelli I.S."/>
        </authorList>
    </citation>
    <scope>NUCLEOTIDE SEQUENCE [LARGE SCALE GENOMIC DNA]</scope>
    <source>
        <strain evidence="4">I</strain>
    </source>
</reference>
<accession>A0A211ZIP7</accession>
<feature type="transmembrane region" description="Helical" evidence="1">
    <location>
        <begin position="172"/>
        <end position="191"/>
    </location>
</feature>
<proteinExistence type="predicted"/>
<dbReference type="Pfam" id="PF00892">
    <property type="entry name" value="EamA"/>
    <property type="match status" value="2"/>
</dbReference>
<gene>
    <name evidence="3" type="ORF">BWR60_21500</name>
</gene>
<feature type="transmembrane region" description="Helical" evidence="1">
    <location>
        <begin position="62"/>
        <end position="80"/>
    </location>
</feature>
<feature type="domain" description="EamA" evidence="2">
    <location>
        <begin position="21"/>
        <end position="130"/>
    </location>
</feature>
<feature type="domain" description="EamA" evidence="2">
    <location>
        <begin position="142"/>
        <end position="273"/>
    </location>
</feature>
<feature type="transmembrane region" description="Helical" evidence="1">
    <location>
        <begin position="114"/>
        <end position="133"/>
    </location>
</feature>
<comment type="caution">
    <text evidence="3">The sequence shown here is derived from an EMBL/GenBank/DDBJ whole genome shotgun (WGS) entry which is preliminary data.</text>
</comment>
<keyword evidence="1" id="KW-0472">Membrane</keyword>
<dbReference type="OrthoDB" id="7361494at2"/>
<dbReference type="GO" id="GO:0016020">
    <property type="term" value="C:membrane"/>
    <property type="evidence" value="ECO:0007669"/>
    <property type="project" value="InterPro"/>
</dbReference>
<evidence type="ECO:0000313" key="3">
    <source>
        <dbReference type="EMBL" id="OWJ65064.1"/>
    </source>
</evidence>
<protein>
    <recommendedName>
        <fullName evidence="2">EamA domain-containing protein</fullName>
    </recommendedName>
</protein>
<feature type="transmembrane region" description="Helical" evidence="1">
    <location>
        <begin position="203"/>
        <end position="224"/>
    </location>
</feature>
<dbReference type="InterPro" id="IPR000620">
    <property type="entry name" value="EamA_dom"/>
</dbReference>
<dbReference type="Proteomes" id="UP000196655">
    <property type="component" value="Unassembled WGS sequence"/>
</dbReference>
<feature type="transmembrane region" description="Helical" evidence="1">
    <location>
        <begin position="257"/>
        <end position="274"/>
    </location>
</feature>
<feature type="transmembrane region" description="Helical" evidence="1">
    <location>
        <begin position="86"/>
        <end position="107"/>
    </location>
</feature>
<keyword evidence="1" id="KW-1133">Transmembrane helix</keyword>
<feature type="transmembrane region" description="Helical" evidence="1">
    <location>
        <begin position="231"/>
        <end position="251"/>
    </location>
</feature>